<reference evidence="2" key="1">
    <citation type="submission" date="2023-07" db="EMBL/GenBank/DDBJ databases">
        <title>Chromosome-level genome assembly of Artemia franciscana.</title>
        <authorList>
            <person name="Jo E."/>
        </authorList>
    </citation>
    <scope>NUCLEOTIDE SEQUENCE</scope>
    <source>
        <tissue evidence="2">Whole body</tissue>
    </source>
</reference>
<evidence type="ECO:0000256" key="1">
    <source>
        <dbReference type="SAM" id="MobiDB-lite"/>
    </source>
</evidence>
<dbReference type="Proteomes" id="UP001187531">
    <property type="component" value="Unassembled WGS sequence"/>
</dbReference>
<feature type="region of interest" description="Disordered" evidence="1">
    <location>
        <begin position="1"/>
        <end position="22"/>
    </location>
</feature>
<name>A0AA88L0I1_ARTSF</name>
<dbReference type="AlphaFoldDB" id="A0AA88L0I1"/>
<keyword evidence="3" id="KW-1185">Reference proteome</keyword>
<evidence type="ECO:0000313" key="3">
    <source>
        <dbReference type="Proteomes" id="UP001187531"/>
    </source>
</evidence>
<gene>
    <name evidence="2" type="ORF">QYM36_012849</name>
</gene>
<comment type="caution">
    <text evidence="2">The sequence shown here is derived from an EMBL/GenBank/DDBJ whole genome shotgun (WGS) entry which is preliminary data.</text>
</comment>
<dbReference type="EMBL" id="JAVRJZ010000016">
    <property type="protein sequence ID" value="KAK2711852.1"/>
    <property type="molecule type" value="Genomic_DNA"/>
</dbReference>
<organism evidence="2 3">
    <name type="scientific">Artemia franciscana</name>
    <name type="common">Brine shrimp</name>
    <name type="synonym">Artemia sanfranciscana</name>
    <dbReference type="NCBI Taxonomy" id="6661"/>
    <lineage>
        <taxon>Eukaryota</taxon>
        <taxon>Metazoa</taxon>
        <taxon>Ecdysozoa</taxon>
        <taxon>Arthropoda</taxon>
        <taxon>Crustacea</taxon>
        <taxon>Branchiopoda</taxon>
        <taxon>Anostraca</taxon>
        <taxon>Artemiidae</taxon>
        <taxon>Artemia</taxon>
    </lineage>
</organism>
<sequence length="70" mass="7556">MPAIGDNDDEPERNDQLLNNWFGQGPARKNPLKCLNPHVCLALNVASVVGGAMSMARLQSKESIVLDPTP</sequence>
<evidence type="ECO:0000313" key="2">
    <source>
        <dbReference type="EMBL" id="KAK2711852.1"/>
    </source>
</evidence>
<protein>
    <submittedName>
        <fullName evidence="2">Uncharacterized protein</fullName>
    </submittedName>
</protein>
<accession>A0AA88L0I1</accession>
<proteinExistence type="predicted"/>
<feature type="compositionally biased region" description="Acidic residues" evidence="1">
    <location>
        <begin position="1"/>
        <end position="12"/>
    </location>
</feature>